<dbReference type="InterPro" id="IPR007922">
    <property type="entry name" value="DciA-like"/>
</dbReference>
<dbReference type="Pfam" id="PF05258">
    <property type="entry name" value="DciA"/>
    <property type="match status" value="1"/>
</dbReference>
<reference evidence="2 3" key="1">
    <citation type="submission" date="2016-11" db="EMBL/GenBank/DDBJ databases">
        <authorList>
            <person name="Jaros S."/>
            <person name="Januszkiewicz K."/>
            <person name="Wedrychowicz H."/>
        </authorList>
    </citation>
    <scope>NUCLEOTIDE SEQUENCE [LARGE SCALE GENOMIC DNA]</scope>
    <source>
        <strain evidence="2 3">CGMCC 4.2025</strain>
    </source>
</reference>
<proteinExistence type="predicted"/>
<protein>
    <recommendedName>
        <fullName evidence="4">DUF721 domain-containing protein</fullName>
    </recommendedName>
</protein>
<organism evidence="2 3">
    <name type="scientific">Actinacidiphila paucisporea</name>
    <dbReference type="NCBI Taxonomy" id="310782"/>
    <lineage>
        <taxon>Bacteria</taxon>
        <taxon>Bacillati</taxon>
        <taxon>Actinomycetota</taxon>
        <taxon>Actinomycetes</taxon>
        <taxon>Kitasatosporales</taxon>
        <taxon>Streptomycetaceae</taxon>
        <taxon>Actinacidiphila</taxon>
    </lineage>
</organism>
<feature type="region of interest" description="Disordered" evidence="1">
    <location>
        <begin position="162"/>
        <end position="190"/>
    </location>
</feature>
<evidence type="ECO:0000313" key="2">
    <source>
        <dbReference type="EMBL" id="SHN37516.1"/>
    </source>
</evidence>
<feature type="compositionally biased region" description="Low complexity" evidence="1">
    <location>
        <begin position="166"/>
        <end position="181"/>
    </location>
</feature>
<sequence>MTSTDPSSSPRPPVSSEPASASGVDLARVALQAAKANARKRGEQPGPGKPRRVRTSRSVRGDGRDPRGLAAVFQQLVTERAWEVPAAGGSILQQWPTIAPDLVPHVRAVGFDAEHGRLDLLPDSPAYATQLRMSTARLIALANQAAGRETVHSIRVLPPGIHTSTPAADLAPDAAPKPAGPVRTREEASDGYRQALTALQAGTKQGDRLAPAVRAAIEGQALRLLAGPTDGMC</sequence>
<evidence type="ECO:0008006" key="4">
    <source>
        <dbReference type="Google" id="ProtNLM"/>
    </source>
</evidence>
<dbReference type="RefSeq" id="WP_073503053.1">
    <property type="nucleotide sequence ID" value="NZ_FRBI01000054.1"/>
</dbReference>
<dbReference type="AlphaFoldDB" id="A0A1M7QZA9"/>
<accession>A0A1M7QZA9</accession>
<evidence type="ECO:0000256" key="1">
    <source>
        <dbReference type="SAM" id="MobiDB-lite"/>
    </source>
</evidence>
<gene>
    <name evidence="2" type="ORF">SAMN05216499_1542</name>
</gene>
<dbReference type="EMBL" id="FRBI01000054">
    <property type="protein sequence ID" value="SHN37516.1"/>
    <property type="molecule type" value="Genomic_DNA"/>
</dbReference>
<keyword evidence="3" id="KW-1185">Reference proteome</keyword>
<evidence type="ECO:0000313" key="3">
    <source>
        <dbReference type="Proteomes" id="UP000184111"/>
    </source>
</evidence>
<name>A0A1M7QZA9_9ACTN</name>
<dbReference type="STRING" id="310782.SAMN05216499_1542"/>
<feature type="region of interest" description="Disordered" evidence="1">
    <location>
        <begin position="1"/>
        <end position="66"/>
    </location>
</feature>
<dbReference type="OrthoDB" id="4266526at2"/>
<dbReference type="Proteomes" id="UP000184111">
    <property type="component" value="Unassembled WGS sequence"/>
</dbReference>